<accession>A0ABT7DSV3</accession>
<feature type="region of interest" description="Disordered" evidence="1">
    <location>
        <begin position="39"/>
        <end position="61"/>
    </location>
</feature>
<evidence type="ECO:0000313" key="2">
    <source>
        <dbReference type="EMBL" id="MDK2123152.1"/>
    </source>
</evidence>
<keyword evidence="3" id="KW-1185">Reference proteome</keyword>
<evidence type="ECO:0000313" key="3">
    <source>
        <dbReference type="Proteomes" id="UP001172778"/>
    </source>
</evidence>
<name>A0ABT7DSV3_9NEIS</name>
<proteinExistence type="predicted"/>
<comment type="caution">
    <text evidence="2">The sequence shown here is derived from an EMBL/GenBank/DDBJ whole genome shotgun (WGS) entry which is preliminary data.</text>
</comment>
<dbReference type="Proteomes" id="UP001172778">
    <property type="component" value="Unassembled WGS sequence"/>
</dbReference>
<protein>
    <submittedName>
        <fullName evidence="2">Uncharacterized protein</fullName>
    </submittedName>
</protein>
<dbReference type="EMBL" id="JARRAF010000003">
    <property type="protein sequence ID" value="MDK2123152.1"/>
    <property type="molecule type" value="Genomic_DNA"/>
</dbReference>
<gene>
    <name evidence="2" type="ORF">PZA18_03685</name>
</gene>
<evidence type="ECO:0000256" key="1">
    <source>
        <dbReference type="SAM" id="MobiDB-lite"/>
    </source>
</evidence>
<reference evidence="2" key="1">
    <citation type="submission" date="2023-03" db="EMBL/GenBank/DDBJ databases">
        <title>Chitinimonas shenzhenensis gen. nov., sp. nov., a novel member of family Burkholderiaceae isolated from activated sludge collected in Shen Zhen, China.</title>
        <authorList>
            <person name="Wang X."/>
        </authorList>
    </citation>
    <scope>NUCLEOTIDE SEQUENCE</scope>
    <source>
        <strain evidence="2">DQS-5</strain>
    </source>
</reference>
<sequence>MQNLLANPTIGKLKVQQARDIDPSLDWNTTAQRASMENLLPSRVSEPMANKAPSQRQAITI</sequence>
<organism evidence="2 3">
    <name type="scientific">Parachitinimonas caeni</name>
    <dbReference type="NCBI Taxonomy" id="3031301"/>
    <lineage>
        <taxon>Bacteria</taxon>
        <taxon>Pseudomonadati</taxon>
        <taxon>Pseudomonadota</taxon>
        <taxon>Betaproteobacteria</taxon>
        <taxon>Neisseriales</taxon>
        <taxon>Chitinibacteraceae</taxon>
        <taxon>Parachitinimonas</taxon>
    </lineage>
</organism>
<dbReference type="RefSeq" id="WP_284099441.1">
    <property type="nucleotide sequence ID" value="NZ_JARRAF010000003.1"/>
</dbReference>
<feature type="compositionally biased region" description="Polar residues" evidence="1">
    <location>
        <begin position="52"/>
        <end position="61"/>
    </location>
</feature>